<gene>
    <name evidence="1" type="ORF">H4219_006130</name>
</gene>
<organism evidence="1 2">
    <name type="scientific">Mycoemilia scoparia</name>
    <dbReference type="NCBI Taxonomy" id="417184"/>
    <lineage>
        <taxon>Eukaryota</taxon>
        <taxon>Fungi</taxon>
        <taxon>Fungi incertae sedis</taxon>
        <taxon>Zoopagomycota</taxon>
        <taxon>Kickxellomycotina</taxon>
        <taxon>Kickxellomycetes</taxon>
        <taxon>Kickxellales</taxon>
        <taxon>Kickxellaceae</taxon>
        <taxon>Mycoemilia</taxon>
    </lineage>
</organism>
<accession>A0A9W8DMW4</accession>
<sequence>MASTTNSVKQTFAIYLKGQLKDTLTHLNNVIKSDKDTPESVDNLHYVVQLEDHLVQHTSLANTYNQYLDDLIIHLPNNESQDPLELVNPLFKEYLSQYYQCIQAKEGYYLNRYYKFCQTDKGDKAEFDKLIPFTPSRAVVEYKKHHDKVFQDIANYEGTSGGRSGWRGWNYMKDGEEFANYLYVIFKASRSAISYIAACHLALERFSSGDVQGCQDLMEYFVDLPNIDELGNHGEGFDDGLDV</sequence>
<keyword evidence="2" id="KW-1185">Reference proteome</keyword>
<reference evidence="1" key="1">
    <citation type="submission" date="2022-07" db="EMBL/GenBank/DDBJ databases">
        <title>Phylogenomic reconstructions and comparative analyses of Kickxellomycotina fungi.</title>
        <authorList>
            <person name="Reynolds N.K."/>
            <person name="Stajich J.E."/>
            <person name="Barry K."/>
            <person name="Grigoriev I.V."/>
            <person name="Crous P."/>
            <person name="Smith M.E."/>
        </authorList>
    </citation>
    <scope>NUCLEOTIDE SEQUENCE</scope>
    <source>
        <strain evidence="1">NBRC 100468</strain>
    </source>
</reference>
<evidence type="ECO:0000313" key="2">
    <source>
        <dbReference type="Proteomes" id="UP001150538"/>
    </source>
</evidence>
<dbReference type="EMBL" id="JANBPU010000531">
    <property type="protein sequence ID" value="KAJ1910767.1"/>
    <property type="molecule type" value="Genomic_DNA"/>
</dbReference>
<comment type="caution">
    <text evidence="1">The sequence shown here is derived from an EMBL/GenBank/DDBJ whole genome shotgun (WGS) entry which is preliminary data.</text>
</comment>
<dbReference type="Proteomes" id="UP001150538">
    <property type="component" value="Unassembled WGS sequence"/>
</dbReference>
<proteinExistence type="predicted"/>
<name>A0A9W8DMW4_9FUNG</name>
<evidence type="ECO:0000313" key="1">
    <source>
        <dbReference type="EMBL" id="KAJ1910767.1"/>
    </source>
</evidence>
<protein>
    <submittedName>
        <fullName evidence="1">Uncharacterized protein</fullName>
    </submittedName>
</protein>
<dbReference type="AlphaFoldDB" id="A0A9W8DMW4"/>